<proteinExistence type="inferred from homology"/>
<comment type="caution">
    <text evidence="6">The sequence shown here is derived from an EMBL/GenBank/DDBJ whole genome shotgun (WGS) entry which is preliminary data.</text>
</comment>
<sequence>MNNFSVNNSLVKSKLKTGLLHLVILAFSILICSLIGCSSSKNNAHSTASSTENNKELTPVTLNEVAHSIFYAPQYTAIELGYFEEEGILLTLDTGFGADKTMTALISGNADIGFMGSEASIYTYKEGNEDFAINFAQLTQRAGNFLVSREQYDSFSWSQLKGSTVIGGRKGGMPEMVFEYILKKNGLTPQKDVTIIQNIDFGSTAAAFSSDISLSDYTVEFEPHATLLELSGDGYVAASLGVDSGYVPYTAYSARKSFLKAHPDTIQHFTNAIQKGLEYVNSHSAAEIANVIAPQFPETDIKTITIIVNRYLEQDTWKNDTIFTKESFDLLQDILLDAGELEQKVPYDDLVTTTYAKNAVTKFE</sequence>
<evidence type="ECO:0000313" key="7">
    <source>
        <dbReference type="Proteomes" id="UP001198200"/>
    </source>
</evidence>
<dbReference type="Pfam" id="PF09084">
    <property type="entry name" value="NMT1"/>
    <property type="match status" value="1"/>
</dbReference>
<dbReference type="PANTHER" id="PTHR30024">
    <property type="entry name" value="ALIPHATIC SULFONATES-BINDING PROTEIN-RELATED"/>
    <property type="match status" value="1"/>
</dbReference>
<dbReference type="GO" id="GO:0042597">
    <property type="term" value="C:periplasmic space"/>
    <property type="evidence" value="ECO:0007669"/>
    <property type="project" value="UniProtKB-SubCell"/>
</dbReference>
<dbReference type="Proteomes" id="UP001198200">
    <property type="component" value="Unassembled WGS sequence"/>
</dbReference>
<comment type="subcellular location">
    <subcellularLocation>
        <location evidence="1">Periplasm</location>
    </subcellularLocation>
</comment>
<dbReference type="InterPro" id="IPR015168">
    <property type="entry name" value="SsuA/THI5"/>
</dbReference>
<organism evidence="6 7">
    <name type="scientific">Anthropogastromicrobium aceti</name>
    <dbReference type="NCBI Taxonomy" id="2981768"/>
    <lineage>
        <taxon>Bacteria</taxon>
        <taxon>Bacillati</taxon>
        <taxon>Bacillota</taxon>
        <taxon>Clostridia</taxon>
        <taxon>Lachnospirales</taxon>
        <taxon>Lachnospiraceae</taxon>
        <taxon>Anthropogastromicrobium</taxon>
    </lineage>
</organism>
<dbReference type="RefSeq" id="WP_308731110.1">
    <property type="nucleotide sequence ID" value="NZ_JAJEQN010000005.1"/>
</dbReference>
<dbReference type="EMBL" id="JAJEQN010000005">
    <property type="protein sequence ID" value="MCC2220566.1"/>
    <property type="molecule type" value="Genomic_DNA"/>
</dbReference>
<keyword evidence="7" id="KW-1185">Reference proteome</keyword>
<feature type="transmembrane region" description="Helical" evidence="4">
    <location>
        <begin position="18"/>
        <end position="36"/>
    </location>
</feature>
<accession>A0AAE3E370</accession>
<evidence type="ECO:0000256" key="4">
    <source>
        <dbReference type="SAM" id="Phobius"/>
    </source>
</evidence>
<protein>
    <submittedName>
        <fullName evidence="6">ABC transporter substrate-binding protein</fullName>
    </submittedName>
</protein>
<name>A0AAE3E370_9FIRM</name>
<dbReference type="SUPFAM" id="SSF53850">
    <property type="entry name" value="Periplasmic binding protein-like II"/>
    <property type="match status" value="1"/>
</dbReference>
<evidence type="ECO:0000256" key="3">
    <source>
        <dbReference type="ARBA" id="ARBA00022729"/>
    </source>
</evidence>
<evidence type="ECO:0000256" key="2">
    <source>
        <dbReference type="ARBA" id="ARBA00010742"/>
    </source>
</evidence>
<dbReference type="Gene3D" id="3.40.190.10">
    <property type="entry name" value="Periplasmic binding protein-like II"/>
    <property type="match status" value="2"/>
</dbReference>
<reference evidence="6 7" key="1">
    <citation type="submission" date="2021-10" db="EMBL/GenBank/DDBJ databases">
        <title>Anaerobic single-cell dispensing facilitates the cultivation of human gut bacteria.</title>
        <authorList>
            <person name="Afrizal A."/>
        </authorList>
    </citation>
    <scope>NUCLEOTIDE SEQUENCE [LARGE SCALE GENOMIC DNA]</scope>
    <source>
        <strain evidence="6 7">CLA-AA-H224</strain>
    </source>
</reference>
<evidence type="ECO:0000256" key="1">
    <source>
        <dbReference type="ARBA" id="ARBA00004418"/>
    </source>
</evidence>
<evidence type="ECO:0000259" key="5">
    <source>
        <dbReference type="Pfam" id="PF09084"/>
    </source>
</evidence>
<evidence type="ECO:0000313" key="6">
    <source>
        <dbReference type="EMBL" id="MCC2220566.1"/>
    </source>
</evidence>
<keyword evidence="4" id="KW-1133">Transmembrane helix</keyword>
<comment type="similarity">
    <text evidence="2">Belongs to the bacterial solute-binding protein SsuA/TauA family.</text>
</comment>
<gene>
    <name evidence="6" type="ORF">LKD48_02730</name>
</gene>
<keyword evidence="4" id="KW-0472">Membrane</keyword>
<keyword evidence="3" id="KW-0732">Signal</keyword>
<dbReference type="AlphaFoldDB" id="A0AAE3E370"/>
<keyword evidence="4" id="KW-0812">Transmembrane</keyword>
<dbReference type="PANTHER" id="PTHR30024:SF47">
    <property type="entry name" value="TAURINE-BINDING PERIPLASMIC PROTEIN"/>
    <property type="match status" value="1"/>
</dbReference>
<feature type="domain" description="SsuA/THI5-like" evidence="5">
    <location>
        <begin position="72"/>
        <end position="283"/>
    </location>
</feature>